<dbReference type="AlphaFoldDB" id="A0A1F7SKV5"/>
<sequence length="70" mass="8285">MVDSVKKNEFINLGEAARELNVTKYTLRELLYKEKGLIDGFIIDNEFCMRRDAFSRVKPEIAELLRQNKY</sequence>
<reference evidence="1 2" key="1">
    <citation type="journal article" date="2016" name="Nat. Commun.">
        <title>Thousands of microbial genomes shed light on interconnected biogeochemical processes in an aquifer system.</title>
        <authorList>
            <person name="Anantharaman K."/>
            <person name="Brown C.T."/>
            <person name="Hug L.A."/>
            <person name="Sharon I."/>
            <person name="Castelle C.J."/>
            <person name="Probst A.J."/>
            <person name="Thomas B.C."/>
            <person name="Singh A."/>
            <person name="Wilkins M.J."/>
            <person name="Karaoz U."/>
            <person name="Brodie E.L."/>
            <person name="Williams K.H."/>
            <person name="Hubbard S.S."/>
            <person name="Banfield J.F."/>
        </authorList>
    </citation>
    <scope>NUCLEOTIDE SEQUENCE [LARGE SCALE GENOMIC DNA]</scope>
</reference>
<evidence type="ECO:0000313" key="1">
    <source>
        <dbReference type="EMBL" id="OGL54412.1"/>
    </source>
</evidence>
<evidence type="ECO:0000313" key="2">
    <source>
        <dbReference type="Proteomes" id="UP000178082"/>
    </source>
</evidence>
<accession>A0A1F7SKV5</accession>
<name>A0A1F7SKV5_9BACT</name>
<dbReference type="STRING" id="1817883.A3G31_12300"/>
<dbReference type="Proteomes" id="UP000178082">
    <property type="component" value="Unassembled WGS sequence"/>
</dbReference>
<protein>
    <submittedName>
        <fullName evidence="1">Uncharacterized protein</fullName>
    </submittedName>
</protein>
<dbReference type="EMBL" id="MGDI01000012">
    <property type="protein sequence ID" value="OGL54412.1"/>
    <property type="molecule type" value="Genomic_DNA"/>
</dbReference>
<organism evidence="1 2">
    <name type="scientific">Candidatus Schekmanbacteria bacterium RIFCSPLOWO2_12_FULL_38_15</name>
    <dbReference type="NCBI Taxonomy" id="1817883"/>
    <lineage>
        <taxon>Bacteria</taxon>
        <taxon>Candidatus Schekmaniibacteriota</taxon>
    </lineage>
</organism>
<comment type="caution">
    <text evidence="1">The sequence shown here is derived from an EMBL/GenBank/DDBJ whole genome shotgun (WGS) entry which is preliminary data.</text>
</comment>
<proteinExistence type="predicted"/>
<gene>
    <name evidence="1" type="ORF">A3G31_12300</name>
</gene>